<feature type="region of interest" description="Disordered" evidence="6">
    <location>
        <begin position="272"/>
        <end position="342"/>
    </location>
</feature>
<dbReference type="Pfam" id="PF12130">
    <property type="entry name" value="bMERB_dom"/>
    <property type="match status" value="1"/>
</dbReference>
<dbReference type="AlphaFoldDB" id="A0A7N5KGM3"/>
<feature type="compositionally biased region" description="Basic and acidic residues" evidence="6">
    <location>
        <begin position="601"/>
        <end position="618"/>
    </location>
</feature>
<dbReference type="PANTHER" id="PTHR23167:SF87">
    <property type="entry name" value="MICAL-LIKE PROTEIN 2"/>
    <property type="match status" value="1"/>
</dbReference>
<dbReference type="SUPFAM" id="SSF57716">
    <property type="entry name" value="Glucocorticoid receptor-like (DNA-binding domain)"/>
    <property type="match status" value="1"/>
</dbReference>
<evidence type="ECO:0000256" key="1">
    <source>
        <dbReference type="ARBA" id="ARBA00022723"/>
    </source>
</evidence>
<protein>
    <submittedName>
        <fullName evidence="10">MICAL like 2</fullName>
    </submittedName>
</protein>
<evidence type="ECO:0000259" key="7">
    <source>
        <dbReference type="PROSITE" id="PS50021"/>
    </source>
</evidence>
<dbReference type="InterPro" id="IPR001715">
    <property type="entry name" value="CH_dom"/>
</dbReference>
<evidence type="ECO:0000313" key="10">
    <source>
        <dbReference type="Ensembl" id="ENSAMEP00000039851.1"/>
    </source>
</evidence>
<dbReference type="Pfam" id="PF00412">
    <property type="entry name" value="LIM"/>
    <property type="match status" value="1"/>
</dbReference>
<evidence type="ECO:0000256" key="6">
    <source>
        <dbReference type="SAM" id="MobiDB-lite"/>
    </source>
</evidence>
<feature type="compositionally biased region" description="Polar residues" evidence="6">
    <location>
        <begin position="154"/>
        <end position="182"/>
    </location>
</feature>
<dbReference type="SMART" id="SM01203">
    <property type="entry name" value="DUF3585"/>
    <property type="match status" value="1"/>
</dbReference>
<dbReference type="InterPro" id="IPR001781">
    <property type="entry name" value="Znf_LIM"/>
</dbReference>
<feature type="compositionally biased region" description="Low complexity" evidence="6">
    <location>
        <begin position="327"/>
        <end position="338"/>
    </location>
</feature>
<dbReference type="GO" id="GO:0046872">
    <property type="term" value="F:metal ion binding"/>
    <property type="evidence" value="ECO:0007669"/>
    <property type="project" value="UniProtKB-KW"/>
</dbReference>
<feature type="compositionally biased region" description="Low complexity" evidence="6">
    <location>
        <begin position="538"/>
        <end position="550"/>
    </location>
</feature>
<keyword evidence="3 4" id="KW-0440">LIM domain</keyword>
<feature type="compositionally biased region" description="Low complexity" evidence="6">
    <location>
        <begin position="455"/>
        <end position="469"/>
    </location>
</feature>
<feature type="domain" description="Calponin-homology (CH)" evidence="7">
    <location>
        <begin position="1"/>
        <end position="128"/>
    </location>
</feature>
<dbReference type="InterPro" id="IPR022735">
    <property type="entry name" value="bMERB_dom"/>
</dbReference>
<dbReference type="SMART" id="SM00033">
    <property type="entry name" value="CH"/>
    <property type="match status" value="1"/>
</dbReference>
<dbReference type="GeneTree" id="ENSGT00940000160222"/>
<dbReference type="CDD" id="cd09444">
    <property type="entry name" value="LIM_Mical_like_1"/>
    <property type="match status" value="1"/>
</dbReference>
<dbReference type="InterPro" id="IPR036872">
    <property type="entry name" value="CH_dom_sf"/>
</dbReference>
<dbReference type="Gene3D" id="1.10.418.10">
    <property type="entry name" value="Calponin-like domain"/>
    <property type="match status" value="1"/>
</dbReference>
<dbReference type="InterPro" id="IPR050540">
    <property type="entry name" value="F-actin_Monoox_Mical"/>
</dbReference>
<dbReference type="PANTHER" id="PTHR23167">
    <property type="entry name" value="CALPONIN HOMOLOGY DOMAIN-CONTAINING PROTEIN DDB_G0272472-RELATED"/>
    <property type="match status" value="1"/>
</dbReference>
<keyword evidence="1 4" id="KW-0479">Metal-binding</keyword>
<dbReference type="Proteomes" id="UP000008912">
    <property type="component" value="Unassembled WGS sequence"/>
</dbReference>
<keyword evidence="2 4" id="KW-0862">Zinc</keyword>
<feature type="region of interest" description="Disordered" evidence="6">
    <location>
        <begin position="679"/>
        <end position="732"/>
    </location>
</feature>
<dbReference type="Gene3D" id="2.10.110.10">
    <property type="entry name" value="Cysteine Rich Protein"/>
    <property type="match status" value="1"/>
</dbReference>
<evidence type="ECO:0000256" key="3">
    <source>
        <dbReference type="ARBA" id="ARBA00023038"/>
    </source>
</evidence>
<organism evidence="10 11">
    <name type="scientific">Ailuropoda melanoleuca</name>
    <name type="common">Giant panda</name>
    <dbReference type="NCBI Taxonomy" id="9646"/>
    <lineage>
        <taxon>Eukaryota</taxon>
        <taxon>Metazoa</taxon>
        <taxon>Chordata</taxon>
        <taxon>Craniata</taxon>
        <taxon>Vertebrata</taxon>
        <taxon>Euteleostomi</taxon>
        <taxon>Mammalia</taxon>
        <taxon>Eutheria</taxon>
        <taxon>Laurasiatheria</taxon>
        <taxon>Carnivora</taxon>
        <taxon>Caniformia</taxon>
        <taxon>Ursidae</taxon>
        <taxon>Ailuropoda</taxon>
    </lineage>
</organism>
<dbReference type="FunFam" id="1.10.418.10:FF:000112">
    <property type="entry name" value="MICAL like 1"/>
    <property type="match status" value="1"/>
</dbReference>
<evidence type="ECO:0000256" key="5">
    <source>
        <dbReference type="SAM" id="Coils"/>
    </source>
</evidence>
<sequence>MAAIKALQQWCRQQCEGYRDVSITNMTTSFRDGLAFCAILHRHRPDLLASRNIQCGLKGPSCCGVPTDGDFDALRKENIYENNKLAFHVAEEQLGIPALLDAEDMVALKVPDRLSILTYVSQYYNYFHGRSPIGGMAGIKRPPSDSDEEPSGKKASSQLARPSPTPAQGQPLSPASTHPTVQQKDRSSGGPLLKIGQAAVSSSASSICGVCGKHVHLVQRHLADGKLYHRSCFRCRQCSNTLHSGAYRPTGEPGVFVCSSHHPEAIAASPMLRGPAPRQPGAMPSDSKPPGAPWKAQEANGLRHAGPKARPAAREPVVGNSTAKGVPTPADSPATAASHVHAGSPAGSRFLTGLQGGKASVRVANISPAGWSSLAQDTAAASPRPAVTQSAPDSHLATPQSRVTPQAAAPQTKVCVSPASPGPADTPGGTPSASKIQQARERFFQTPGATPSLGPAVTAPAPASAPSGDSSREQALSCLRKALPRLGDTGAQAPGRPSPALKSQGGTEGPQASPAAKLSQVASPQAPRARTELPASLSGGPTSRTSTSPRAGRKSPPVSSGASRTGAGSRLKPETPLAKGVSASPQEGQEDGPAGWRARLKPVEKKNPAERVLTELRMGEAPGKVRGSSEGPVRVPPTPLRPDRTAGAASPRPSPSAASPSPSLSCRRKLAVPASLDVSADWLHSEPSGQEVPARSWKEEKGKPPAQDKAAGRPLGSAGVRAPPGEAVTNPARLHPNYMPPEEIQRHVQNIERQLDALELRGVELEKRLRAAEGDASEDVLMVDWFQLIHEKQLLLRQESELMYKARDQRLEEQQWDLEGELRQLMAKPQALKSLQDQQREEDLLSRYISTVEDRSNIVDFLEEDRLRPSEKHRGPEEEVQVQLVQGLVLEEQKQDP</sequence>
<dbReference type="CDD" id="cd21253">
    <property type="entry name" value="CH_MICALL2"/>
    <property type="match status" value="1"/>
</dbReference>
<feature type="compositionally biased region" description="Low complexity" evidence="6">
    <location>
        <begin position="646"/>
        <end position="665"/>
    </location>
</feature>
<accession>A0A7N5KGM3</accession>
<keyword evidence="11" id="KW-1185">Reference proteome</keyword>
<dbReference type="PROSITE" id="PS50021">
    <property type="entry name" value="CH"/>
    <property type="match status" value="1"/>
</dbReference>
<dbReference type="PROSITE" id="PS51848">
    <property type="entry name" value="BMERB"/>
    <property type="match status" value="1"/>
</dbReference>
<proteinExistence type="predicted"/>
<feature type="domain" description="BMERB" evidence="9">
    <location>
        <begin position="728"/>
        <end position="878"/>
    </location>
</feature>
<dbReference type="Pfam" id="PF00307">
    <property type="entry name" value="CH"/>
    <property type="match status" value="1"/>
</dbReference>
<feature type="compositionally biased region" description="Low complexity" evidence="6">
    <location>
        <begin position="559"/>
        <end position="570"/>
    </location>
</feature>
<keyword evidence="5" id="KW-0175">Coiled coil</keyword>
<feature type="domain" description="LIM zinc-binding" evidence="8">
    <location>
        <begin position="206"/>
        <end position="268"/>
    </location>
</feature>
<dbReference type="PROSITE" id="PS00478">
    <property type="entry name" value="LIM_DOMAIN_1"/>
    <property type="match status" value="1"/>
</dbReference>
<reference evidence="10" key="3">
    <citation type="submission" date="2025-09" db="UniProtKB">
        <authorList>
            <consortium name="Ensembl"/>
        </authorList>
    </citation>
    <scope>IDENTIFICATION</scope>
</reference>
<feature type="region of interest" description="Disordered" evidence="6">
    <location>
        <begin position="376"/>
        <end position="667"/>
    </location>
</feature>
<dbReference type="Ensembl" id="ENSAMET00000036214.1">
    <property type="protein sequence ID" value="ENSAMEP00000039851.1"/>
    <property type="gene ID" value="ENSAMEG00000015326.2"/>
</dbReference>
<evidence type="ECO:0000256" key="2">
    <source>
        <dbReference type="ARBA" id="ARBA00022833"/>
    </source>
</evidence>
<evidence type="ECO:0000259" key="8">
    <source>
        <dbReference type="PROSITE" id="PS50023"/>
    </source>
</evidence>
<feature type="coiled-coil region" evidence="5">
    <location>
        <begin position="748"/>
        <end position="775"/>
    </location>
</feature>
<evidence type="ECO:0000256" key="4">
    <source>
        <dbReference type="PROSITE-ProRule" id="PRU00125"/>
    </source>
</evidence>
<reference evidence="10 11" key="1">
    <citation type="journal article" date="2010" name="Nature">
        <title>The sequence and de novo assembly of the giant panda genome.</title>
        <authorList>
            <person name="Li R."/>
            <person name="Fan W."/>
            <person name="Tian G."/>
            <person name="Zhu H."/>
            <person name="He L."/>
            <person name="Cai J."/>
            <person name="Huang Q."/>
            <person name="Cai Q."/>
            <person name="Li B."/>
            <person name="Bai Y."/>
            <person name="Zhang Z."/>
            <person name="Zhang Y."/>
            <person name="Wang W."/>
            <person name="Li J."/>
            <person name="Wei F."/>
            <person name="Li H."/>
            <person name="Jian M."/>
            <person name="Li J."/>
            <person name="Zhang Z."/>
            <person name="Nielsen R."/>
            <person name="Li D."/>
            <person name="Gu W."/>
            <person name="Yang Z."/>
            <person name="Xuan Z."/>
            <person name="Ryder O.A."/>
            <person name="Leung F.C."/>
            <person name="Zhou Y."/>
            <person name="Cao J."/>
            <person name="Sun X."/>
            <person name="Fu Y."/>
            <person name="Fang X."/>
            <person name="Guo X."/>
            <person name="Wang B."/>
            <person name="Hou R."/>
            <person name="Shen F."/>
            <person name="Mu B."/>
            <person name="Ni P."/>
            <person name="Lin R."/>
            <person name="Qian W."/>
            <person name="Wang G."/>
            <person name="Yu C."/>
            <person name="Nie W."/>
            <person name="Wang J."/>
            <person name="Wu Z."/>
            <person name="Liang H."/>
            <person name="Min J."/>
            <person name="Wu Q."/>
            <person name="Cheng S."/>
            <person name="Ruan J."/>
            <person name="Wang M."/>
            <person name="Shi Z."/>
            <person name="Wen M."/>
            <person name="Liu B."/>
            <person name="Ren X."/>
            <person name="Zheng H."/>
            <person name="Dong D."/>
            <person name="Cook K."/>
            <person name="Shan G."/>
            <person name="Zhang H."/>
            <person name="Kosiol C."/>
            <person name="Xie X."/>
            <person name="Lu Z."/>
            <person name="Zheng H."/>
            <person name="Li Y."/>
            <person name="Steiner C.C."/>
            <person name="Lam T.T."/>
            <person name="Lin S."/>
            <person name="Zhang Q."/>
            <person name="Li G."/>
            <person name="Tian J."/>
            <person name="Gong T."/>
            <person name="Liu H."/>
            <person name="Zhang D."/>
            <person name="Fang L."/>
            <person name="Ye C."/>
            <person name="Zhang J."/>
            <person name="Hu W."/>
            <person name="Xu A."/>
            <person name="Ren Y."/>
            <person name="Zhang G."/>
            <person name="Bruford M.W."/>
            <person name="Li Q."/>
            <person name="Ma L."/>
            <person name="Guo Y."/>
            <person name="An N."/>
            <person name="Hu Y."/>
            <person name="Zheng Y."/>
            <person name="Shi Y."/>
            <person name="Li Z."/>
            <person name="Liu Q."/>
            <person name="Chen Y."/>
            <person name="Zhao J."/>
            <person name="Qu N."/>
            <person name="Zhao S."/>
            <person name="Tian F."/>
            <person name="Wang X."/>
            <person name="Wang H."/>
            <person name="Xu L."/>
            <person name="Liu X."/>
            <person name="Vinar T."/>
            <person name="Wang Y."/>
            <person name="Lam T.W."/>
            <person name="Yiu S.M."/>
            <person name="Liu S."/>
            <person name="Zhang H."/>
            <person name="Li D."/>
            <person name="Huang Y."/>
            <person name="Wang X."/>
            <person name="Yang G."/>
            <person name="Jiang Z."/>
            <person name="Wang J."/>
            <person name="Qin N."/>
            <person name="Li L."/>
            <person name="Li J."/>
            <person name="Bolund L."/>
            <person name="Kristiansen K."/>
            <person name="Wong G.K."/>
            <person name="Olson M."/>
            <person name="Zhang X."/>
            <person name="Li S."/>
            <person name="Yang H."/>
            <person name="Wang J."/>
            <person name="Wang J."/>
        </authorList>
    </citation>
    <scope>NUCLEOTIDE SEQUENCE [LARGE SCALE GENOMIC DNA]</scope>
</reference>
<name>A0A7N5KGM3_AILME</name>
<dbReference type="PROSITE" id="PS50023">
    <property type="entry name" value="LIM_DOMAIN_2"/>
    <property type="match status" value="1"/>
</dbReference>
<reference evidence="10" key="2">
    <citation type="submission" date="2025-08" db="UniProtKB">
        <authorList>
            <consortium name="Ensembl"/>
        </authorList>
    </citation>
    <scope>IDENTIFICATION</scope>
</reference>
<feature type="compositionally biased region" description="Polar residues" evidence="6">
    <location>
        <begin position="387"/>
        <end position="404"/>
    </location>
</feature>
<gene>
    <name evidence="10" type="primary">MICALL2</name>
</gene>
<evidence type="ECO:0000313" key="11">
    <source>
        <dbReference type="Proteomes" id="UP000008912"/>
    </source>
</evidence>
<dbReference type="SUPFAM" id="SSF47576">
    <property type="entry name" value="Calponin-homology domain, CH-domain"/>
    <property type="match status" value="1"/>
</dbReference>
<feature type="region of interest" description="Disordered" evidence="6">
    <location>
        <begin position="135"/>
        <end position="192"/>
    </location>
</feature>
<evidence type="ECO:0000259" key="9">
    <source>
        <dbReference type="PROSITE" id="PS51848"/>
    </source>
</evidence>
<dbReference type="SMART" id="SM00132">
    <property type="entry name" value="LIM"/>
    <property type="match status" value="1"/>
</dbReference>